<name>A0ABN0UCD3_9PSEU</name>
<proteinExistence type="predicted"/>
<dbReference type="Proteomes" id="UP001500416">
    <property type="component" value="Unassembled WGS sequence"/>
</dbReference>
<accession>A0ABN0UCD3</accession>
<protein>
    <submittedName>
        <fullName evidence="1">Uncharacterized protein</fullName>
    </submittedName>
</protein>
<sequence length="67" mass="7015">MLPVVPDTLMNTDDSAMQTLPRAASRAGCTRAGVARAPVGRASVVVTAPSLARATVKDKRLFFSGTR</sequence>
<keyword evidence="2" id="KW-1185">Reference proteome</keyword>
<organism evidence="1 2">
    <name type="scientific">Saccharothrix mutabilis subsp. mutabilis</name>
    <dbReference type="NCBI Taxonomy" id="66855"/>
    <lineage>
        <taxon>Bacteria</taxon>
        <taxon>Bacillati</taxon>
        <taxon>Actinomycetota</taxon>
        <taxon>Actinomycetes</taxon>
        <taxon>Pseudonocardiales</taxon>
        <taxon>Pseudonocardiaceae</taxon>
        <taxon>Saccharothrix</taxon>
    </lineage>
</organism>
<comment type="caution">
    <text evidence="1">The sequence shown here is derived from an EMBL/GenBank/DDBJ whole genome shotgun (WGS) entry which is preliminary data.</text>
</comment>
<reference evidence="1 2" key="1">
    <citation type="journal article" date="2019" name="Int. J. Syst. Evol. Microbiol.">
        <title>The Global Catalogue of Microorganisms (GCM) 10K type strain sequencing project: providing services to taxonomists for standard genome sequencing and annotation.</title>
        <authorList>
            <consortium name="The Broad Institute Genomics Platform"/>
            <consortium name="The Broad Institute Genome Sequencing Center for Infectious Disease"/>
            <person name="Wu L."/>
            <person name="Ma J."/>
        </authorList>
    </citation>
    <scope>NUCLEOTIDE SEQUENCE [LARGE SCALE GENOMIC DNA]</scope>
    <source>
        <strain evidence="1 2">JCM 3380</strain>
    </source>
</reference>
<gene>
    <name evidence="1" type="ORF">GCM10010492_51720</name>
</gene>
<dbReference type="EMBL" id="BAAABU010000014">
    <property type="protein sequence ID" value="GAA0245930.1"/>
    <property type="molecule type" value="Genomic_DNA"/>
</dbReference>
<evidence type="ECO:0000313" key="2">
    <source>
        <dbReference type="Proteomes" id="UP001500416"/>
    </source>
</evidence>
<evidence type="ECO:0000313" key="1">
    <source>
        <dbReference type="EMBL" id="GAA0245930.1"/>
    </source>
</evidence>